<sequence>MSNINTAKLQRSHIKVADNAKFGSSTYNDTFIQYDLKEAKANMSEDKKADLRKSHFSLVQGSNMPTGISETQEEYQPKRGETYSAAVNLHGLRDNISNKLGYDAPVMETQNMADYRRLDGTYARQPLTKNLQGSHFGLGNDPNSYITENSAAYFKRDYEKPEQKSMNLRTSSIPIDEGTKNTYQTECSANYQGQPNVEKETYDLRRFQKSHIELEDGLSKMGISSTQTALNEVAGKPRDLIDIDAQKARERYLRASHLPVAEDGQFYGVTEMSAAFPGRDGIKASDSVKPAYENTQEHVCYPEKQKERISEMRDNYRGLVDAAQVKFNQKEAENIRKFMAKPTDPNSQKMSSERGDGQSETMMQYKPNSQMIKEAQEERAKFHLEALAHGRSSVQLMDPSLTNNYISQTQAMLQDSVQFAGKKLAQPINNQLWRSDVMLKSDERNSYETENQAAFKPDAIGSSERVNQDMVNQLRRSHFQLGEDRNNWKSEMQSEYQGHDSYKDDGKYHGYTDKYEENMFMM</sequence>
<dbReference type="EMBL" id="KI546168">
    <property type="protein sequence ID" value="EST41674.1"/>
    <property type="molecule type" value="Genomic_DNA"/>
</dbReference>
<reference evidence="2 3" key="1">
    <citation type="journal article" date="2014" name="PLoS Genet.">
        <title>The Genome of Spironucleus salmonicida Highlights a Fish Pathogen Adapted to Fluctuating Environments.</title>
        <authorList>
            <person name="Xu F."/>
            <person name="Jerlstrom-Hultqvist J."/>
            <person name="Einarsson E."/>
            <person name="Astvaldsson A."/>
            <person name="Svard S.G."/>
            <person name="Andersson J.O."/>
        </authorList>
    </citation>
    <scope>NUCLEOTIDE SEQUENCE</scope>
    <source>
        <strain evidence="3">ATCC 50377</strain>
    </source>
</reference>
<evidence type="ECO:0000313" key="2">
    <source>
        <dbReference type="EMBL" id="EST41674.1"/>
    </source>
</evidence>
<feature type="region of interest" description="Disordered" evidence="1">
    <location>
        <begin position="341"/>
        <end position="360"/>
    </location>
</feature>
<dbReference type="VEuPathDB" id="GiardiaDB:SS50377_23151"/>
<dbReference type="EMBL" id="AUWU02000003">
    <property type="protein sequence ID" value="KAH0575517.1"/>
    <property type="molecule type" value="Genomic_DNA"/>
</dbReference>
<dbReference type="AlphaFoldDB" id="V6LLV0"/>
<evidence type="ECO:0000256" key="1">
    <source>
        <dbReference type="SAM" id="MobiDB-lite"/>
    </source>
</evidence>
<evidence type="ECO:0000313" key="4">
    <source>
        <dbReference type="Proteomes" id="UP000018208"/>
    </source>
</evidence>
<keyword evidence="4" id="KW-1185">Reference proteome</keyword>
<organism evidence="2">
    <name type="scientific">Spironucleus salmonicida</name>
    <dbReference type="NCBI Taxonomy" id="348837"/>
    <lineage>
        <taxon>Eukaryota</taxon>
        <taxon>Metamonada</taxon>
        <taxon>Diplomonadida</taxon>
        <taxon>Hexamitidae</taxon>
        <taxon>Hexamitinae</taxon>
        <taxon>Spironucleus</taxon>
    </lineage>
</organism>
<reference evidence="3" key="2">
    <citation type="submission" date="2020-12" db="EMBL/GenBank/DDBJ databases">
        <title>New Spironucleus salmonicida genome in near-complete chromosomes.</title>
        <authorList>
            <person name="Xu F."/>
            <person name="Kurt Z."/>
            <person name="Jimenez-Gonzalez A."/>
            <person name="Astvaldsson A."/>
            <person name="Andersson J.O."/>
            <person name="Svard S.G."/>
        </authorList>
    </citation>
    <scope>NUCLEOTIDE SEQUENCE</scope>
    <source>
        <strain evidence="3">ATCC 50377</strain>
    </source>
</reference>
<name>V6LLV0_9EUKA</name>
<gene>
    <name evidence="2" type="ORF">SS50377_18762</name>
    <name evidence="3" type="ORF">SS50377_23151</name>
</gene>
<accession>V6LLV0</accession>
<protein>
    <submittedName>
        <fullName evidence="2">Uncharacterized protein</fullName>
    </submittedName>
</protein>
<proteinExistence type="predicted"/>
<evidence type="ECO:0000313" key="3">
    <source>
        <dbReference type="EMBL" id="KAH0575517.1"/>
    </source>
</evidence>
<dbReference type="Proteomes" id="UP000018208">
    <property type="component" value="Unassembled WGS sequence"/>
</dbReference>